<dbReference type="Ensembl" id="ENSMMUT00000109851.1">
    <property type="protein sequence ID" value="ENSMMUP00000076766.1"/>
    <property type="gene ID" value="ENSMMUG00000065167.1"/>
</dbReference>
<reference evidence="1" key="2">
    <citation type="submission" date="2019-01" db="EMBL/GenBank/DDBJ databases">
        <authorList>
            <person name="Graves T."/>
            <person name="Eichler E.E."/>
            <person name="Wilson R.K."/>
        </authorList>
    </citation>
    <scope>NUCLEOTIDE SEQUENCE [LARGE SCALE GENOMIC DNA]</scope>
    <source>
        <strain evidence="1">17573</strain>
    </source>
</reference>
<dbReference type="PANTHER" id="PTHR46254">
    <property type="entry name" value="PROTEIN GVQW1-RELATED"/>
    <property type="match status" value="1"/>
</dbReference>
<keyword evidence="2" id="KW-1185">Reference proteome</keyword>
<reference evidence="1" key="3">
    <citation type="submission" date="2025-08" db="UniProtKB">
        <authorList>
            <consortium name="Ensembl"/>
        </authorList>
    </citation>
    <scope>IDENTIFICATION</scope>
    <source>
        <strain evidence="1">17573</strain>
    </source>
</reference>
<reference evidence="2" key="1">
    <citation type="journal article" date="2007" name="Science">
        <title>Evolutionary and biomedical insights from the rhesus macaque genome.</title>
        <authorList>
            <person name="Gibbs R.A."/>
            <person name="Rogers J."/>
            <person name="Katze M.G."/>
            <person name="Bumgarner R."/>
            <person name="Weinstock G.M."/>
            <person name="Mardis E.R."/>
            <person name="Remington K.A."/>
            <person name="Strausberg R.L."/>
            <person name="Venter J.C."/>
            <person name="Wilson R.K."/>
            <person name="Batzer M.A."/>
            <person name="Bustamante C.D."/>
            <person name="Eichler E.E."/>
            <person name="Hahn M.W."/>
            <person name="Hardison R.C."/>
            <person name="Makova K.D."/>
            <person name="Miller W."/>
            <person name="Milosavljevic A."/>
            <person name="Palermo R.E."/>
            <person name="Siepel A."/>
            <person name="Sikela J.M."/>
            <person name="Attaway T."/>
            <person name="Bell S."/>
            <person name="Bernard K.E."/>
            <person name="Buhay C.J."/>
            <person name="Chandrabose M.N."/>
            <person name="Dao M."/>
            <person name="Davis C."/>
            <person name="Delehaunty K.D."/>
            <person name="Ding Y."/>
            <person name="Dinh H.H."/>
            <person name="Dugan-Rocha S."/>
            <person name="Fulton L.A."/>
            <person name="Gabisi R.A."/>
            <person name="Garner T.T."/>
            <person name="Godfrey J."/>
            <person name="Hawes A.C."/>
            <person name="Hernandez J."/>
            <person name="Hines S."/>
            <person name="Holder M."/>
            <person name="Hume J."/>
            <person name="Jhangiani S.N."/>
            <person name="Joshi V."/>
            <person name="Khan Z.M."/>
            <person name="Kirkness E.F."/>
            <person name="Cree A."/>
            <person name="Fowler R.G."/>
            <person name="Lee S."/>
            <person name="Lewis L.R."/>
            <person name="Li Z."/>
            <person name="Liu Y.-S."/>
            <person name="Moore S.M."/>
            <person name="Muzny D."/>
            <person name="Nazareth L.V."/>
            <person name="Ngo D.N."/>
            <person name="Okwuonu G.O."/>
            <person name="Pai G."/>
            <person name="Parker D."/>
            <person name="Paul H.A."/>
            <person name="Pfannkoch C."/>
            <person name="Pohl C.S."/>
            <person name="Rogers Y.-H.C."/>
            <person name="Ruiz S.J."/>
            <person name="Sabo A."/>
            <person name="Santibanez J."/>
            <person name="Schneider B.W."/>
            <person name="Smith S.M."/>
            <person name="Sodergren E."/>
            <person name="Svatek A.F."/>
            <person name="Utterback T.R."/>
            <person name="Vattathil S."/>
            <person name="Warren W."/>
            <person name="White C.S."/>
            <person name="Chinwalla A.T."/>
            <person name="Feng Y."/>
            <person name="Halpern A.L."/>
            <person name="Hillier L.W."/>
            <person name="Huang X."/>
            <person name="Minx P."/>
            <person name="Nelson J.O."/>
            <person name="Pepin K.H."/>
            <person name="Qin X."/>
            <person name="Sutton G.G."/>
            <person name="Venter E."/>
            <person name="Walenz B.P."/>
            <person name="Wallis J.W."/>
            <person name="Worley K.C."/>
            <person name="Yang S.-P."/>
            <person name="Jones S.M."/>
            <person name="Marra M.A."/>
            <person name="Rocchi M."/>
            <person name="Schein J.E."/>
            <person name="Baertsch R."/>
            <person name="Clarke L."/>
            <person name="Csuros M."/>
            <person name="Glasscock J."/>
            <person name="Harris R.A."/>
            <person name="Havlak P."/>
            <person name="Jackson A.R."/>
            <person name="Jiang H."/>
            <person name="Liu Y."/>
            <person name="Messina D.N."/>
            <person name="Shen Y."/>
            <person name="Song H.X.-Z."/>
            <person name="Wylie T."/>
            <person name="Zhang L."/>
            <person name="Birney E."/>
            <person name="Han K."/>
            <person name="Konkel M.K."/>
            <person name="Lee J."/>
            <person name="Smit A.F.A."/>
            <person name="Ullmer B."/>
            <person name="Wang H."/>
            <person name="Xing J."/>
            <person name="Burhans R."/>
            <person name="Cheng Z."/>
            <person name="Karro J.E."/>
            <person name="Ma J."/>
            <person name="Raney B."/>
            <person name="She X."/>
            <person name="Cox M.J."/>
            <person name="Demuth J.P."/>
            <person name="Dumas L.J."/>
            <person name="Han S.-G."/>
            <person name="Hopkins J."/>
            <person name="Karimpour-Fard A."/>
            <person name="Kim Y.H."/>
            <person name="Pollack J.R."/>
            <person name="Vinar T."/>
            <person name="Addo-Quaye C."/>
            <person name="Degenhardt J."/>
            <person name="Denby A."/>
            <person name="Hubisz M.J."/>
            <person name="Indap A."/>
            <person name="Kosiol C."/>
            <person name="Lahn B.T."/>
            <person name="Lawson H.A."/>
            <person name="Marklein A."/>
            <person name="Nielsen R."/>
            <person name="Vallender E.J."/>
            <person name="Clark A.G."/>
            <person name="Ferguson B."/>
            <person name="Hernandez R.D."/>
            <person name="Hirani K."/>
            <person name="Kehrer-Sawatzki H."/>
            <person name="Kolb J."/>
            <person name="Patil S."/>
            <person name="Pu L.-L."/>
            <person name="Ren Y."/>
            <person name="Smith D.G."/>
            <person name="Wheeler D.A."/>
            <person name="Schenck I."/>
            <person name="Ball E.V."/>
            <person name="Chen R."/>
            <person name="Cooper D.N."/>
            <person name="Giardine B."/>
            <person name="Hsu F."/>
            <person name="Kent W.J."/>
            <person name="Lesk A."/>
            <person name="Nelson D.L."/>
            <person name="O'brien W.E."/>
            <person name="Pruefer K."/>
            <person name="Stenson P.D."/>
            <person name="Wallace J.C."/>
            <person name="Ke H."/>
            <person name="Liu X.-M."/>
            <person name="Wang P."/>
            <person name="Xiang A.P."/>
            <person name="Yang F."/>
            <person name="Barber G.P."/>
            <person name="Haussler D."/>
            <person name="Karolchik D."/>
            <person name="Kern A.D."/>
            <person name="Kuhn R.M."/>
            <person name="Smith K.E."/>
            <person name="Zwieg A.S."/>
        </authorList>
    </citation>
    <scope>NUCLEOTIDE SEQUENCE [LARGE SCALE GENOMIC DNA]</scope>
    <source>
        <strain evidence="2">17573</strain>
    </source>
</reference>
<organism evidence="1 2">
    <name type="scientific">Macaca mulatta</name>
    <name type="common">Rhesus macaque</name>
    <dbReference type="NCBI Taxonomy" id="9544"/>
    <lineage>
        <taxon>Eukaryota</taxon>
        <taxon>Metazoa</taxon>
        <taxon>Chordata</taxon>
        <taxon>Craniata</taxon>
        <taxon>Vertebrata</taxon>
        <taxon>Euteleostomi</taxon>
        <taxon>Mammalia</taxon>
        <taxon>Eutheria</taxon>
        <taxon>Euarchontoglires</taxon>
        <taxon>Primates</taxon>
        <taxon>Haplorrhini</taxon>
        <taxon>Catarrhini</taxon>
        <taxon>Cercopithecidae</taxon>
        <taxon>Cercopithecinae</taxon>
        <taxon>Macaca</taxon>
    </lineage>
</organism>
<evidence type="ECO:0000313" key="1">
    <source>
        <dbReference type="Ensembl" id="ENSMMUP00000076766.1"/>
    </source>
</evidence>
<dbReference type="InParanoid" id="A0A5F8AH83"/>
<evidence type="ECO:0000313" key="2">
    <source>
        <dbReference type="Proteomes" id="UP000006718"/>
    </source>
</evidence>
<reference evidence="1" key="4">
    <citation type="submission" date="2025-09" db="UniProtKB">
        <authorList>
            <consortium name="Ensembl"/>
        </authorList>
    </citation>
    <scope>IDENTIFICATION</scope>
    <source>
        <strain evidence="1">17573</strain>
    </source>
</reference>
<dbReference type="OMA" id="TKFFCIF"/>
<dbReference type="GeneTree" id="ENSGT00980000199842"/>
<dbReference type="AlphaFoldDB" id="A0A5F8AH83"/>
<protein>
    <submittedName>
        <fullName evidence="1">Uncharacterized protein</fullName>
    </submittedName>
</protein>
<dbReference type="PANTHER" id="PTHR46254:SF7">
    <property type="entry name" value="PI4-KINASE N-TERMINAL DOMAIN-CONTAINING PROTEIN"/>
    <property type="match status" value="1"/>
</dbReference>
<dbReference type="Bgee" id="ENSMMUG00000065167">
    <property type="expression patterns" value="Expressed in colon and 2 other cell types or tissues"/>
</dbReference>
<proteinExistence type="predicted"/>
<accession>A0A5F8AH83</accession>
<dbReference type="Proteomes" id="UP000006718">
    <property type="component" value="Chromosome 11"/>
</dbReference>
<dbReference type="VEuPathDB" id="HostDB:ENSMMUG00000065167"/>
<sequence length="61" mass="6897">MPFSCLSLPSSWDYRRPPPRPANFFCIFSRDGVSLCLPGWSRSPDLVIRPPWPPKVPGLQA</sequence>
<name>A0A5F8AH83_MACMU</name>